<dbReference type="Proteomes" id="UP000610124">
    <property type="component" value="Unassembled WGS sequence"/>
</dbReference>
<protein>
    <recommendedName>
        <fullName evidence="5">Serine protease</fullName>
    </recommendedName>
</protein>
<feature type="compositionally biased region" description="Low complexity" evidence="2">
    <location>
        <begin position="53"/>
        <end position="84"/>
    </location>
</feature>
<reference evidence="3" key="2">
    <citation type="submission" date="2020-09" db="EMBL/GenBank/DDBJ databases">
        <authorList>
            <person name="Sun Q."/>
            <person name="Ohkuma M."/>
        </authorList>
    </citation>
    <scope>NUCLEOTIDE SEQUENCE</scope>
    <source>
        <strain evidence="3">JCM 4434</strain>
    </source>
</reference>
<dbReference type="InterPro" id="IPR050966">
    <property type="entry name" value="Glutamyl_endopeptidase"/>
</dbReference>
<name>A0A8H9HPL9_KITAU</name>
<dbReference type="SUPFAM" id="SSF50494">
    <property type="entry name" value="Trypsin-like serine proteases"/>
    <property type="match status" value="1"/>
</dbReference>
<evidence type="ECO:0000256" key="2">
    <source>
        <dbReference type="SAM" id="MobiDB-lite"/>
    </source>
</evidence>
<dbReference type="OrthoDB" id="3507155at2"/>
<dbReference type="GeneID" id="97486320"/>
<dbReference type="InterPro" id="IPR018114">
    <property type="entry name" value="TRYPSIN_HIS"/>
</dbReference>
<evidence type="ECO:0008006" key="5">
    <source>
        <dbReference type="Google" id="ProtNLM"/>
    </source>
</evidence>
<dbReference type="GO" id="GO:0006508">
    <property type="term" value="P:proteolysis"/>
    <property type="evidence" value="ECO:0007669"/>
    <property type="project" value="InterPro"/>
</dbReference>
<dbReference type="InterPro" id="IPR043504">
    <property type="entry name" value="Peptidase_S1_PA_chymotrypsin"/>
</dbReference>
<reference evidence="3" key="1">
    <citation type="journal article" date="2014" name="Int. J. Syst. Evol. Microbiol.">
        <title>Complete genome sequence of Corynebacterium casei LMG S-19264T (=DSM 44701T), isolated from a smear-ripened cheese.</title>
        <authorList>
            <consortium name="US DOE Joint Genome Institute (JGI-PGF)"/>
            <person name="Walter F."/>
            <person name="Albersmeier A."/>
            <person name="Kalinowski J."/>
            <person name="Ruckert C."/>
        </authorList>
    </citation>
    <scope>NUCLEOTIDE SEQUENCE</scope>
    <source>
        <strain evidence="3">JCM 4434</strain>
    </source>
</reference>
<feature type="region of interest" description="Disordered" evidence="2">
    <location>
        <begin position="45"/>
        <end position="125"/>
    </location>
</feature>
<accession>A0A8H9HPL9</accession>
<comment type="caution">
    <text evidence="3">The sequence shown here is derived from an EMBL/GenBank/DDBJ whole genome shotgun (WGS) entry which is preliminary data.</text>
</comment>
<dbReference type="KEGG" id="kau:B6264_07085"/>
<evidence type="ECO:0000313" key="4">
    <source>
        <dbReference type="Proteomes" id="UP000610124"/>
    </source>
</evidence>
<organism evidence="3 4">
    <name type="scientific">Kitasatospora aureofaciens</name>
    <name type="common">Streptomyces aureofaciens</name>
    <dbReference type="NCBI Taxonomy" id="1894"/>
    <lineage>
        <taxon>Bacteria</taxon>
        <taxon>Bacillati</taxon>
        <taxon>Actinomycetota</taxon>
        <taxon>Actinomycetes</taxon>
        <taxon>Kitasatosporales</taxon>
        <taxon>Streptomycetaceae</taxon>
        <taxon>Kitasatospora</taxon>
    </lineage>
</organism>
<dbReference type="GO" id="GO:0004252">
    <property type="term" value="F:serine-type endopeptidase activity"/>
    <property type="evidence" value="ECO:0007669"/>
    <property type="project" value="InterPro"/>
</dbReference>
<evidence type="ECO:0000256" key="1">
    <source>
        <dbReference type="ARBA" id="ARBA00022729"/>
    </source>
</evidence>
<dbReference type="PANTHER" id="PTHR15462">
    <property type="entry name" value="SERINE PROTEASE"/>
    <property type="match status" value="1"/>
</dbReference>
<feature type="compositionally biased region" description="Low complexity" evidence="2">
    <location>
        <begin position="94"/>
        <end position="110"/>
    </location>
</feature>
<dbReference type="AlphaFoldDB" id="A0A8H9HPL9"/>
<sequence length="330" mass="33443">MGQHRRRGSRRHRLLAPSLFTALSAVVVATVVAGTHGFDLSDATAAGKEARSPRAVAVAPATSPAATTAAPASPAPAADTTPSRTPTPAPSATPTPTDSPSSTAPATPDAHSVVLGATGPAPADNRETATVGALFSGSVAPGNHFCTASVLHSATGNLLLTAAHCLTSTDGVTFAPGYRDGSAPYGTWRVTAIHTASGWSEKGDVDEDFAILETAPSNGRKVEDVVGGNKLGTDEPFGATVRLYGYPADAEVPNLCTNTTAQQSAYQRVIQCPSYPSGTSGGPWINTATGDVVGAIGGYQQGGDTDDTSYSAYFDHTVAELYDQAEAAAS</sequence>
<dbReference type="Gene3D" id="2.40.10.10">
    <property type="entry name" value="Trypsin-like serine proteases"/>
    <property type="match status" value="2"/>
</dbReference>
<evidence type="ECO:0000313" key="3">
    <source>
        <dbReference type="EMBL" id="GGU78058.1"/>
    </source>
</evidence>
<dbReference type="InterPro" id="IPR009003">
    <property type="entry name" value="Peptidase_S1_PA"/>
</dbReference>
<dbReference type="RefSeq" id="WP_051746752.1">
    <property type="nucleotide sequence ID" value="NZ_BMUB01000006.1"/>
</dbReference>
<keyword evidence="1" id="KW-0732">Signal</keyword>
<dbReference type="Pfam" id="PF13365">
    <property type="entry name" value="Trypsin_2"/>
    <property type="match status" value="1"/>
</dbReference>
<gene>
    <name evidence="3" type="ORF">GCM10010502_32490</name>
</gene>
<dbReference type="PROSITE" id="PS00134">
    <property type="entry name" value="TRYPSIN_HIS"/>
    <property type="match status" value="1"/>
</dbReference>
<proteinExistence type="predicted"/>
<dbReference type="EMBL" id="BMUB01000006">
    <property type="protein sequence ID" value="GGU78058.1"/>
    <property type="molecule type" value="Genomic_DNA"/>
</dbReference>